<evidence type="ECO:0000259" key="6">
    <source>
        <dbReference type="PROSITE" id="PS51085"/>
    </source>
</evidence>
<accession>D8MTD8</accession>
<dbReference type="RefSeq" id="WP_013202581.1">
    <property type="nucleotide sequence ID" value="NC_014306.1"/>
</dbReference>
<keyword evidence="4" id="KW-0408">Iron</keyword>
<dbReference type="CDD" id="cd00207">
    <property type="entry name" value="fer2"/>
    <property type="match status" value="1"/>
</dbReference>
<evidence type="ECO:0000256" key="2">
    <source>
        <dbReference type="ARBA" id="ARBA00022723"/>
    </source>
</evidence>
<evidence type="ECO:0000256" key="1">
    <source>
        <dbReference type="ARBA" id="ARBA00022714"/>
    </source>
</evidence>
<dbReference type="Proteomes" id="UP000008793">
    <property type="component" value="Chromosome"/>
</dbReference>
<dbReference type="InterPro" id="IPR051452">
    <property type="entry name" value="Diverse_Oxidoreductases"/>
</dbReference>
<proteinExistence type="predicted"/>
<dbReference type="GO" id="GO:0016491">
    <property type="term" value="F:oxidoreductase activity"/>
    <property type="evidence" value="ECO:0007669"/>
    <property type="project" value="UniProtKB-KW"/>
</dbReference>
<dbReference type="Pfam" id="PF00111">
    <property type="entry name" value="Fer2"/>
    <property type="match status" value="1"/>
</dbReference>
<name>D8MTD8_ERWBE</name>
<dbReference type="InterPro" id="IPR001041">
    <property type="entry name" value="2Fe-2S_ferredoxin-type"/>
</dbReference>
<dbReference type="InterPro" id="IPR036884">
    <property type="entry name" value="2Fe-2S-bd_dom_sf"/>
</dbReference>
<dbReference type="InterPro" id="IPR006058">
    <property type="entry name" value="2Fe2S_fd_BS"/>
</dbReference>
<dbReference type="Pfam" id="PF01799">
    <property type="entry name" value="Fer2_2"/>
    <property type="match status" value="1"/>
</dbReference>
<dbReference type="InterPro" id="IPR036010">
    <property type="entry name" value="2Fe-2S_ferredoxin-like_sf"/>
</dbReference>
<dbReference type="PANTHER" id="PTHR44379:SF2">
    <property type="entry name" value="BLR6218 PROTEIN"/>
    <property type="match status" value="1"/>
</dbReference>
<evidence type="ECO:0000256" key="5">
    <source>
        <dbReference type="ARBA" id="ARBA00023014"/>
    </source>
</evidence>
<dbReference type="KEGG" id="ebi:EbC_25640"/>
<evidence type="ECO:0000256" key="3">
    <source>
        <dbReference type="ARBA" id="ARBA00023002"/>
    </source>
</evidence>
<dbReference type="PANTHER" id="PTHR44379">
    <property type="entry name" value="OXIDOREDUCTASE WITH IRON-SULFUR SUBUNIT"/>
    <property type="match status" value="1"/>
</dbReference>
<dbReference type="EMBL" id="FP236843">
    <property type="protein sequence ID" value="CAX60095.1"/>
    <property type="molecule type" value="Genomic_DNA"/>
</dbReference>
<gene>
    <name evidence="7" type="ordered locus">EbC_25640</name>
</gene>
<dbReference type="SUPFAM" id="SSF54292">
    <property type="entry name" value="2Fe-2S ferredoxin-like"/>
    <property type="match status" value="1"/>
</dbReference>
<dbReference type="HOGENOM" id="CLU_052511_3_0_6"/>
<dbReference type="STRING" id="634500.EbC_25640"/>
<dbReference type="Gene3D" id="3.10.20.30">
    <property type="match status" value="1"/>
</dbReference>
<protein>
    <submittedName>
        <fullName evidence="7">(2Fe-2S)-binding domain protein</fullName>
    </submittedName>
</protein>
<keyword evidence="2" id="KW-0479">Metal-binding</keyword>
<dbReference type="PROSITE" id="PS51085">
    <property type="entry name" value="2FE2S_FER_2"/>
    <property type="match status" value="1"/>
</dbReference>
<evidence type="ECO:0000313" key="7">
    <source>
        <dbReference type="EMBL" id="CAX60095.1"/>
    </source>
</evidence>
<dbReference type="GeneID" id="90512554"/>
<organism evidence="8">
    <name type="scientific">Erwinia billingiae (strain Eb661)</name>
    <dbReference type="NCBI Taxonomy" id="634500"/>
    <lineage>
        <taxon>Bacteria</taxon>
        <taxon>Pseudomonadati</taxon>
        <taxon>Pseudomonadota</taxon>
        <taxon>Gammaproteobacteria</taxon>
        <taxon>Enterobacterales</taxon>
        <taxon>Erwiniaceae</taxon>
        <taxon>Erwinia</taxon>
    </lineage>
</organism>
<dbReference type="Gene3D" id="1.10.150.120">
    <property type="entry name" value="[2Fe-2S]-binding domain"/>
    <property type="match status" value="1"/>
</dbReference>
<sequence length="157" mass="16663">MTTLTINNKSVPFDDDEQMPLLWFLRDEAGLTGTKFGCGIAMCGACTVHLDGVPVRACQTTVAAAKDKHITTIEGIGASNIGQIVQKAWVDLDVVQCGYCQSGQIMSATALLAQKHHPSDADIDAAMSGNVCRCATYARIRAAIHQAATHLTEESNG</sequence>
<dbReference type="GO" id="GO:0046872">
    <property type="term" value="F:metal ion binding"/>
    <property type="evidence" value="ECO:0007669"/>
    <property type="project" value="UniProtKB-KW"/>
</dbReference>
<reference evidence="7 8" key="1">
    <citation type="journal article" date="2010" name="BMC Genomics">
        <title>Genome comparison of the epiphytic bacteria Erwinia billingiae and E. tasmaniensis with the pear pathogen E. pyrifoliae.</title>
        <authorList>
            <person name="Kube M."/>
            <person name="Migdoll A.M."/>
            <person name="Gehring I."/>
            <person name="Heitmann K."/>
            <person name="Mayer Y."/>
            <person name="Kuhl H."/>
            <person name="Knaust F."/>
            <person name="Geider K."/>
            <person name="Reinhardt R."/>
        </authorList>
    </citation>
    <scope>NUCLEOTIDE SEQUENCE [LARGE SCALE GENOMIC DNA]</scope>
    <source>
        <strain evidence="7 8">Eb661</strain>
    </source>
</reference>
<dbReference type="InterPro" id="IPR002888">
    <property type="entry name" value="2Fe-2S-bd"/>
</dbReference>
<dbReference type="SUPFAM" id="SSF47741">
    <property type="entry name" value="CO dehydrogenase ISP C-domain like"/>
    <property type="match status" value="1"/>
</dbReference>
<keyword evidence="5" id="KW-0411">Iron-sulfur</keyword>
<keyword evidence="8" id="KW-1185">Reference proteome</keyword>
<dbReference type="GO" id="GO:0051537">
    <property type="term" value="F:2 iron, 2 sulfur cluster binding"/>
    <property type="evidence" value="ECO:0007669"/>
    <property type="project" value="UniProtKB-KW"/>
</dbReference>
<dbReference type="eggNOG" id="COG2080">
    <property type="taxonomic scope" value="Bacteria"/>
</dbReference>
<keyword evidence="1" id="KW-0001">2Fe-2S</keyword>
<dbReference type="InterPro" id="IPR012675">
    <property type="entry name" value="Beta-grasp_dom_sf"/>
</dbReference>
<keyword evidence="3" id="KW-0560">Oxidoreductase</keyword>
<evidence type="ECO:0000256" key="4">
    <source>
        <dbReference type="ARBA" id="ARBA00023004"/>
    </source>
</evidence>
<dbReference type="PROSITE" id="PS00197">
    <property type="entry name" value="2FE2S_FER_1"/>
    <property type="match status" value="1"/>
</dbReference>
<evidence type="ECO:0000313" key="8">
    <source>
        <dbReference type="Proteomes" id="UP000008793"/>
    </source>
</evidence>
<dbReference type="AlphaFoldDB" id="D8MTD8"/>
<feature type="domain" description="2Fe-2S ferredoxin-type" evidence="6">
    <location>
        <begin position="1"/>
        <end position="76"/>
    </location>
</feature>